<feature type="domain" description="DUF7580" evidence="3">
    <location>
        <begin position="159"/>
        <end position="522"/>
    </location>
</feature>
<proteinExistence type="predicted"/>
<dbReference type="SUPFAM" id="SSF52743">
    <property type="entry name" value="Subtilisin-like"/>
    <property type="match status" value="1"/>
</dbReference>
<feature type="region of interest" description="Disordered" evidence="1">
    <location>
        <begin position="532"/>
        <end position="571"/>
    </location>
</feature>
<organism evidence="4 5">
    <name type="scientific">Apiospora arundinis</name>
    <dbReference type="NCBI Taxonomy" id="335852"/>
    <lineage>
        <taxon>Eukaryota</taxon>
        <taxon>Fungi</taxon>
        <taxon>Dikarya</taxon>
        <taxon>Ascomycota</taxon>
        <taxon>Pezizomycotina</taxon>
        <taxon>Sordariomycetes</taxon>
        <taxon>Xylariomycetidae</taxon>
        <taxon>Amphisphaeriales</taxon>
        <taxon>Apiosporaceae</taxon>
        <taxon>Apiospora</taxon>
    </lineage>
</organism>
<protein>
    <recommendedName>
        <fullName evidence="6">Peptidase S8/S53 domain-containing protein</fullName>
    </recommendedName>
</protein>
<feature type="domain" description="Peptidase S8/S53" evidence="2">
    <location>
        <begin position="600"/>
        <end position="832"/>
    </location>
</feature>
<evidence type="ECO:0000313" key="4">
    <source>
        <dbReference type="EMBL" id="KAK8852074.1"/>
    </source>
</evidence>
<dbReference type="InterPro" id="IPR000209">
    <property type="entry name" value="Peptidase_S8/S53_dom"/>
</dbReference>
<sequence length="888" mass="99469">MSALKLAVQAIDNLRPIVDDLCSLPQCVQFCATLKAILIDLSKLFRGLSENGQSEKEAIALLEQLENLCKLKETPNEPVPPSAGIYERRFSAVASLGTNPDSVIPVILDLASNREAQRQRRTILASLECFFPQILDEQDIDISPTNADLRFISKEPPECGREIQSLHTALLTHCLCTDITDEMVARIRLRGTLEENSTGVTFGMLFMSHPHRTNPGLQSHPWWQDTQISIHRTINFETSLDELDYDEIRSDSETPFCSYISAQDEIGLMVLKFIVKGSKMYFDASLDPSIHWGFDRPSISLGQLLGDLRQSPSDLTEKLKEVLSWLLAKSAWQYYSSPWMRQPWNKESVHFLLERRCNEEGREVTGIFVNEPLLSVSIPRDTQVAEENTEKASAYPGTANKIGTAQRRLPSFGRPLHPIPKMLALGVMLVEIQLGQPIESLYIQDEWAKYCPQGKKNQNTDYKICRDIIAKKHFFEDISDPLEVLIKNCIQPSNPLKPPQVRDEDGIRCALYHLVNRLEVYLSKRKPHSVKPLHLLDKSPSSPIPSSMATSSPSLPKPKATRPGRTMENITNSTSTRDWFKRMASLNYILKAKDGDVYSKVKIAVLDTGVDPRDAASVYIDGYRDFVSGDDSVKCDTTGHGTTSVNLIFDMFESASVHVVRIFETNVANDNTHDLAIQALDWCIEEQMDVVCLACGFADSSQPLFDKVHEASGKMLILSAPTNERNAGEIAYPARYDDVLCIFSTDGGVTKSQKLNPSKGMGIYNFAILGECIKTMSGEEISGTSLSTAIAAGLVGRLLEFSRHSDCSPHLKKRSSMLKVKYGMTKALMAMTVEDSGFHCLKPWKLLPEDLKHQIPFEDYGYPHLGEREMARDYMCNLITMSLADAWK</sequence>
<accession>A0ABR2HSM9</accession>
<keyword evidence="5" id="KW-1185">Reference proteome</keyword>
<dbReference type="EMBL" id="JAPCWZ010000009">
    <property type="protein sequence ID" value="KAK8852074.1"/>
    <property type="molecule type" value="Genomic_DNA"/>
</dbReference>
<evidence type="ECO:0000259" key="2">
    <source>
        <dbReference type="Pfam" id="PF00082"/>
    </source>
</evidence>
<gene>
    <name evidence="4" type="ORF">PGQ11_014553</name>
</gene>
<evidence type="ECO:0008006" key="6">
    <source>
        <dbReference type="Google" id="ProtNLM"/>
    </source>
</evidence>
<dbReference type="InterPro" id="IPR036852">
    <property type="entry name" value="Peptidase_S8/S53_dom_sf"/>
</dbReference>
<evidence type="ECO:0000313" key="5">
    <source>
        <dbReference type="Proteomes" id="UP001390339"/>
    </source>
</evidence>
<evidence type="ECO:0000259" key="3">
    <source>
        <dbReference type="Pfam" id="PF24476"/>
    </source>
</evidence>
<dbReference type="Proteomes" id="UP001390339">
    <property type="component" value="Unassembled WGS sequence"/>
</dbReference>
<dbReference type="InterPro" id="IPR056002">
    <property type="entry name" value="DUF7580"/>
</dbReference>
<evidence type="ECO:0000256" key="1">
    <source>
        <dbReference type="SAM" id="MobiDB-lite"/>
    </source>
</evidence>
<dbReference type="PANTHER" id="PTHR35186">
    <property type="entry name" value="ANK_REP_REGION DOMAIN-CONTAINING PROTEIN"/>
    <property type="match status" value="1"/>
</dbReference>
<dbReference type="PANTHER" id="PTHR35186:SF4">
    <property type="entry name" value="PRION-INHIBITION AND PROPAGATION HELO DOMAIN-CONTAINING PROTEIN"/>
    <property type="match status" value="1"/>
</dbReference>
<dbReference type="Pfam" id="PF24476">
    <property type="entry name" value="DUF7580"/>
    <property type="match status" value="1"/>
</dbReference>
<reference evidence="4 5" key="1">
    <citation type="journal article" date="2024" name="IMA Fungus">
        <title>Apiospora arundinis, a panoply of carbohydrate-active enzymes and secondary metabolites.</title>
        <authorList>
            <person name="Sorensen T."/>
            <person name="Petersen C."/>
            <person name="Muurmann A.T."/>
            <person name="Christiansen J.V."/>
            <person name="Brundto M.L."/>
            <person name="Overgaard C.K."/>
            <person name="Boysen A.T."/>
            <person name="Wollenberg R.D."/>
            <person name="Larsen T.O."/>
            <person name="Sorensen J.L."/>
            <person name="Nielsen K.L."/>
            <person name="Sondergaard T.E."/>
        </authorList>
    </citation>
    <scope>NUCLEOTIDE SEQUENCE [LARGE SCALE GENOMIC DNA]</scope>
    <source>
        <strain evidence="4 5">AAU 773</strain>
    </source>
</reference>
<dbReference type="Gene3D" id="3.40.50.200">
    <property type="entry name" value="Peptidase S8/S53 domain"/>
    <property type="match status" value="1"/>
</dbReference>
<feature type="compositionally biased region" description="Low complexity" evidence="1">
    <location>
        <begin position="539"/>
        <end position="554"/>
    </location>
</feature>
<name>A0ABR2HSM9_9PEZI</name>
<comment type="caution">
    <text evidence="4">The sequence shown here is derived from an EMBL/GenBank/DDBJ whole genome shotgun (WGS) entry which is preliminary data.</text>
</comment>
<dbReference type="Pfam" id="PF00082">
    <property type="entry name" value="Peptidase_S8"/>
    <property type="match status" value="1"/>
</dbReference>